<comment type="caution">
    <text evidence="2">The sequence shown here is derived from an EMBL/GenBank/DDBJ whole genome shotgun (WGS) entry which is preliminary data.</text>
</comment>
<dbReference type="AlphaFoldDB" id="A0AAX0YNV0"/>
<keyword evidence="2" id="KW-0282">Flagellum</keyword>
<keyword evidence="3" id="KW-1185">Reference proteome</keyword>
<dbReference type="NCBIfam" id="TIGR03170">
    <property type="entry name" value="flgA_cterm"/>
    <property type="match status" value="1"/>
</dbReference>
<organism evidence="2 3">
    <name type="scientific">Photobacterium kishitanii</name>
    <dbReference type="NCBI Taxonomy" id="318456"/>
    <lineage>
        <taxon>Bacteria</taxon>
        <taxon>Pseudomonadati</taxon>
        <taxon>Pseudomonadota</taxon>
        <taxon>Gammaproteobacteria</taxon>
        <taxon>Vibrionales</taxon>
        <taxon>Vibrionaceae</taxon>
        <taxon>Photobacterium</taxon>
    </lineage>
</organism>
<proteinExistence type="predicted"/>
<accession>A0AAX0YNV0</accession>
<keyword evidence="2" id="KW-0969">Cilium</keyword>
<dbReference type="GO" id="GO:0044780">
    <property type="term" value="P:bacterial-type flagellum assembly"/>
    <property type="evidence" value="ECO:0007669"/>
    <property type="project" value="InterPro"/>
</dbReference>
<keyword evidence="2" id="KW-0966">Cell projection</keyword>
<gene>
    <name evidence="2" type="primary">flgA</name>
    <name evidence="2" type="ORF">C0W53_22220</name>
</gene>
<dbReference type="InterPro" id="IPR039246">
    <property type="entry name" value="Flagellar_FlgA"/>
</dbReference>
<dbReference type="InterPro" id="IPR017585">
    <property type="entry name" value="SAF_FlgA"/>
</dbReference>
<protein>
    <submittedName>
        <fullName evidence="2">Flagella basal body P-ring formation protein FlgA</fullName>
    </submittedName>
</protein>
<dbReference type="Gene3D" id="3.90.1210.10">
    <property type="entry name" value="Antifreeze-like/N-acetylneuraminic acid synthase C-terminal domain"/>
    <property type="match status" value="1"/>
</dbReference>
<evidence type="ECO:0000313" key="2">
    <source>
        <dbReference type="EMBL" id="PSX38925.1"/>
    </source>
</evidence>
<feature type="domain" description="Flagella basal body P-ring formation protein FlgA SAF" evidence="1">
    <location>
        <begin position="137"/>
        <end position="259"/>
    </location>
</feature>
<dbReference type="Proteomes" id="UP000240728">
    <property type="component" value="Unassembled WGS sequence"/>
</dbReference>
<evidence type="ECO:0000259" key="1">
    <source>
        <dbReference type="Pfam" id="PF13144"/>
    </source>
</evidence>
<dbReference type="PANTHER" id="PTHR36307:SF1">
    <property type="entry name" value="FLAGELLA BASAL BODY P-RING FORMATION PROTEIN FLGA"/>
    <property type="match status" value="1"/>
</dbReference>
<sequence>MYWMLIFLLRKMLFWLQQENKKSMDLYNYVKTSVLNKKAVVLALLFLSFNAASQNRLQPQKDKLTSEIAALVSVKAKIAEIIFDKKAVSSFNKNCTGKLITKLYASKSRYDSGTVNLSCSSNNAEISLRYKIKGTVPVLVTRNRILRHQLIDKTNTTLEFEDMSTVRRSNIFSFKDINDVRAKRDLEKGKFLNFGDIYSPPTIMRNSNVRIIVHNDKFYLEEQGKALDDGYINDVINVVNNQSLTIIRAKVLNSFSVEVL</sequence>
<dbReference type="EMBL" id="PYOZ01000030">
    <property type="protein sequence ID" value="PSX38925.1"/>
    <property type="molecule type" value="Genomic_DNA"/>
</dbReference>
<dbReference type="PANTHER" id="PTHR36307">
    <property type="entry name" value="FLAGELLA BASAL BODY P-RING FORMATION PROTEIN FLGA"/>
    <property type="match status" value="1"/>
</dbReference>
<dbReference type="Gene3D" id="2.30.30.760">
    <property type="match status" value="1"/>
</dbReference>
<evidence type="ECO:0000313" key="3">
    <source>
        <dbReference type="Proteomes" id="UP000240728"/>
    </source>
</evidence>
<dbReference type="Pfam" id="PF13144">
    <property type="entry name" value="ChapFlgA"/>
    <property type="match status" value="1"/>
</dbReference>
<name>A0AAX0YNV0_9GAMM</name>
<reference evidence="2 3" key="1">
    <citation type="submission" date="2018-01" db="EMBL/GenBank/DDBJ databases">
        <title>Whole genome sequencing of Histamine producing bacteria.</title>
        <authorList>
            <person name="Butler K."/>
        </authorList>
    </citation>
    <scope>NUCLEOTIDE SEQUENCE [LARGE SCALE GENOMIC DNA]</scope>
    <source>
        <strain evidence="2 3">A1-4</strain>
    </source>
</reference>